<keyword evidence="2" id="KW-1133">Transmembrane helix</keyword>
<dbReference type="RefSeq" id="WP_146454566.1">
    <property type="nucleotide sequence ID" value="NZ_SJPW01000001.1"/>
</dbReference>
<organism evidence="5 6">
    <name type="scientific">Rubripirellula tenax</name>
    <dbReference type="NCBI Taxonomy" id="2528015"/>
    <lineage>
        <taxon>Bacteria</taxon>
        <taxon>Pseudomonadati</taxon>
        <taxon>Planctomycetota</taxon>
        <taxon>Planctomycetia</taxon>
        <taxon>Pirellulales</taxon>
        <taxon>Pirellulaceae</taxon>
        <taxon>Rubripirellula</taxon>
    </lineage>
</organism>
<protein>
    <submittedName>
        <fullName evidence="5">Decarbamoylnovobiocin carbamoyltransferase</fullName>
        <ecNumber evidence="5">2.1.3.12</ecNumber>
    </submittedName>
</protein>
<dbReference type="GO" id="GO:0016740">
    <property type="term" value="F:transferase activity"/>
    <property type="evidence" value="ECO:0007669"/>
    <property type="project" value="UniProtKB-KW"/>
</dbReference>
<feature type="domain" description="Carbamoyltransferase C-terminal" evidence="4">
    <location>
        <begin position="400"/>
        <end position="565"/>
    </location>
</feature>
<evidence type="ECO:0000256" key="2">
    <source>
        <dbReference type="SAM" id="Phobius"/>
    </source>
</evidence>
<dbReference type="SUPFAM" id="SSF53067">
    <property type="entry name" value="Actin-like ATPase domain"/>
    <property type="match status" value="1"/>
</dbReference>
<dbReference type="EMBL" id="SJPW01000001">
    <property type="protein sequence ID" value="TWU60624.1"/>
    <property type="molecule type" value="Genomic_DNA"/>
</dbReference>
<sequence>MTAILGLSAFFHDSAAALVVDGRVVAAAQEERFSRIKHDAAFPTEAIQACLELGGVKPDDLDHVAFYEKPLLKFDRLLETYADIAPRGVRSFTTAMPSWLQQKLHVRREVRRGLGNLYHGPIAFFEHHESHAASAFYASPFDEAAIMTMDGVGEWATTTIGIGSGEKIQLSKEIRFPDSIGLLYSAFTYHAGFRVNSGEYKLMGLAPYGTPRFATLIRERLISICDDGSFRLDSSYFNYRGGLTMTNAKFDRLFGRKRRDPSETIEAFHRDMAASIQCVTEEAVMKAAIHLKEISGQSKLCLAGGVALNCVANGKLLREGPFDDVWVQPAAGDAGGAVGAAMLVWHQVMRQPRSVSSSPPFDALLGPEYSDASVREALDRSGLQFERLDDESLAHSVVADLADGKVIGRFDGRMEFGPRALGNRSILADPRGAETQSRINQKIKFRESFRPFAPAILANHVEACLDTGGHAANPYMMFVHPMRGSDVPAVTHVDGTARVQSVDARDNVRFERLLRCFFEATGCPMLVNTSFNVRGEPIVGSPDDAIRCFLKTDLDVLVIENFVVRSKVGAIAPTFDVVKGHWLDMPRKIFRLWNRVVGVIGLSAVYYLVVTPVGWARRVGRTSRESDDTSSYWRHVDADRDPKRHLRTY</sequence>
<evidence type="ECO:0000259" key="4">
    <source>
        <dbReference type="Pfam" id="PF16861"/>
    </source>
</evidence>
<comment type="caution">
    <text evidence="5">The sequence shown here is derived from an EMBL/GenBank/DDBJ whole genome shotgun (WGS) entry which is preliminary data.</text>
</comment>
<dbReference type="InterPro" id="IPR043129">
    <property type="entry name" value="ATPase_NBD"/>
</dbReference>
<dbReference type="InterPro" id="IPR031730">
    <property type="entry name" value="Carbam_trans_C"/>
</dbReference>
<feature type="domain" description="Carbamoyltransferase" evidence="3">
    <location>
        <begin position="4"/>
        <end position="342"/>
    </location>
</feature>
<name>A0A5C6FLF0_9BACT</name>
<keyword evidence="5" id="KW-0808">Transferase</keyword>
<reference evidence="5 6" key="1">
    <citation type="submission" date="2019-02" db="EMBL/GenBank/DDBJ databases">
        <title>Deep-cultivation of Planctomycetes and their phenomic and genomic characterization uncovers novel biology.</title>
        <authorList>
            <person name="Wiegand S."/>
            <person name="Jogler M."/>
            <person name="Boedeker C."/>
            <person name="Pinto D."/>
            <person name="Vollmers J."/>
            <person name="Rivas-Marin E."/>
            <person name="Kohn T."/>
            <person name="Peeters S.H."/>
            <person name="Heuer A."/>
            <person name="Rast P."/>
            <person name="Oberbeckmann S."/>
            <person name="Bunk B."/>
            <person name="Jeske O."/>
            <person name="Meyerdierks A."/>
            <person name="Storesund J.E."/>
            <person name="Kallscheuer N."/>
            <person name="Luecker S."/>
            <person name="Lage O.M."/>
            <person name="Pohl T."/>
            <person name="Merkel B.J."/>
            <person name="Hornburger P."/>
            <person name="Mueller R.-W."/>
            <person name="Bruemmer F."/>
            <person name="Labrenz M."/>
            <person name="Spormann A.M."/>
            <person name="Op Den Camp H."/>
            <person name="Overmann J."/>
            <person name="Amann R."/>
            <person name="Jetten M.S.M."/>
            <person name="Mascher T."/>
            <person name="Medema M.H."/>
            <person name="Devos D.P."/>
            <person name="Kaster A.-K."/>
            <person name="Ovreas L."/>
            <person name="Rohde M."/>
            <person name="Galperin M.Y."/>
            <person name="Jogler C."/>
        </authorList>
    </citation>
    <scope>NUCLEOTIDE SEQUENCE [LARGE SCALE GENOMIC DNA]</scope>
    <source>
        <strain evidence="5 6">Poly51</strain>
    </source>
</reference>
<evidence type="ECO:0000259" key="3">
    <source>
        <dbReference type="Pfam" id="PF02543"/>
    </source>
</evidence>
<comment type="similarity">
    <text evidence="1">Belongs to the NodU/CmcH family.</text>
</comment>
<dbReference type="CDD" id="cd24098">
    <property type="entry name" value="ASKHA_NBD_TobZ_N"/>
    <property type="match status" value="1"/>
</dbReference>
<feature type="transmembrane region" description="Helical" evidence="2">
    <location>
        <begin position="592"/>
        <end position="616"/>
    </location>
</feature>
<gene>
    <name evidence="5" type="primary">novN_1</name>
    <name evidence="5" type="ORF">Poly51_09030</name>
</gene>
<dbReference type="Pfam" id="PF02543">
    <property type="entry name" value="Carbam_trans_N"/>
    <property type="match status" value="1"/>
</dbReference>
<dbReference type="Gene3D" id="3.30.420.40">
    <property type="match status" value="2"/>
</dbReference>
<dbReference type="OrthoDB" id="9780777at2"/>
<dbReference type="EC" id="2.1.3.12" evidence="5"/>
<keyword evidence="6" id="KW-1185">Reference proteome</keyword>
<dbReference type="Proteomes" id="UP000318288">
    <property type="component" value="Unassembled WGS sequence"/>
</dbReference>
<dbReference type="InterPro" id="IPR038152">
    <property type="entry name" value="Carbam_trans_C_sf"/>
</dbReference>
<dbReference type="InterPro" id="IPR051338">
    <property type="entry name" value="NodU/CmcH_Carbamoyltrnsfr"/>
</dbReference>
<evidence type="ECO:0000313" key="5">
    <source>
        <dbReference type="EMBL" id="TWU60624.1"/>
    </source>
</evidence>
<proteinExistence type="inferred from homology"/>
<dbReference type="PANTHER" id="PTHR34847:SF1">
    <property type="entry name" value="NODULATION PROTEIN U"/>
    <property type="match status" value="1"/>
</dbReference>
<dbReference type="Gene3D" id="3.90.870.20">
    <property type="entry name" value="Carbamoyltransferase, C-terminal domain"/>
    <property type="match status" value="1"/>
</dbReference>
<dbReference type="PANTHER" id="PTHR34847">
    <property type="entry name" value="NODULATION PROTEIN U"/>
    <property type="match status" value="1"/>
</dbReference>
<accession>A0A5C6FLF0</accession>
<keyword evidence="2" id="KW-0812">Transmembrane</keyword>
<evidence type="ECO:0000256" key="1">
    <source>
        <dbReference type="ARBA" id="ARBA00006129"/>
    </source>
</evidence>
<dbReference type="Pfam" id="PF16861">
    <property type="entry name" value="Carbam_trans_C"/>
    <property type="match status" value="1"/>
</dbReference>
<keyword evidence="2" id="KW-0472">Membrane</keyword>
<dbReference type="AlphaFoldDB" id="A0A5C6FLF0"/>
<dbReference type="InterPro" id="IPR003696">
    <property type="entry name" value="Carbtransf_dom"/>
</dbReference>
<evidence type="ECO:0000313" key="6">
    <source>
        <dbReference type="Proteomes" id="UP000318288"/>
    </source>
</evidence>